<proteinExistence type="inferred from homology"/>
<evidence type="ECO:0000256" key="3">
    <source>
        <dbReference type="ARBA" id="ARBA00011165"/>
    </source>
</evidence>
<gene>
    <name evidence="9" type="ORF">K7J14_04760</name>
</gene>
<evidence type="ECO:0000256" key="6">
    <source>
        <dbReference type="ARBA" id="ARBA00023277"/>
    </source>
</evidence>
<comment type="similarity">
    <text evidence="2">Belongs to the glycosyl hydrolase 51 family.</text>
</comment>
<evidence type="ECO:0000313" key="9">
    <source>
        <dbReference type="EMBL" id="MCD1654009.1"/>
    </source>
</evidence>
<feature type="domain" description="Alpha-L-arabinofuranosidase C-terminal" evidence="8">
    <location>
        <begin position="290"/>
        <end position="487"/>
    </location>
</feature>
<dbReference type="GO" id="GO:0046556">
    <property type="term" value="F:alpha-L-arabinofuranosidase activity"/>
    <property type="evidence" value="ECO:0007669"/>
    <property type="project" value="UniProtKB-EC"/>
</dbReference>
<evidence type="ECO:0000256" key="7">
    <source>
        <dbReference type="ARBA" id="ARBA00023295"/>
    </source>
</evidence>
<dbReference type="Gene3D" id="2.60.40.1180">
    <property type="entry name" value="Golgi alpha-mannosidase II"/>
    <property type="match status" value="1"/>
</dbReference>
<keyword evidence="7" id="KW-0326">Glycosidase</keyword>
<accession>A0AAE3EG37</accession>
<dbReference type="InterPro" id="IPR055235">
    <property type="entry name" value="ASD1_cat"/>
</dbReference>
<reference evidence="9" key="1">
    <citation type="submission" date="2021-08" db="EMBL/GenBank/DDBJ databases">
        <title>Comparative analyses of Brucepasteria parasyntrophica and Teretinema zuelzerae.</title>
        <authorList>
            <person name="Song Y."/>
            <person name="Brune A."/>
        </authorList>
    </citation>
    <scope>NUCLEOTIDE SEQUENCE</scope>
    <source>
        <strain evidence="9">DSM 1903</strain>
    </source>
</reference>
<dbReference type="Gene3D" id="3.20.20.80">
    <property type="entry name" value="Glycosidases"/>
    <property type="match status" value="1"/>
</dbReference>
<keyword evidence="6" id="KW-0119">Carbohydrate metabolism</keyword>
<dbReference type="InterPro" id="IPR013780">
    <property type="entry name" value="Glyco_hydro_b"/>
</dbReference>
<name>A0AAE3EG37_9SPIR</name>
<dbReference type="EC" id="3.2.1.55" evidence="4"/>
<dbReference type="SUPFAM" id="SSF51445">
    <property type="entry name" value="(Trans)glycosidases"/>
    <property type="match status" value="1"/>
</dbReference>
<dbReference type="EMBL" id="JAINWA010000001">
    <property type="protein sequence ID" value="MCD1654009.1"/>
    <property type="molecule type" value="Genomic_DNA"/>
</dbReference>
<organism evidence="9 10">
    <name type="scientific">Teretinema zuelzerae</name>
    <dbReference type="NCBI Taxonomy" id="156"/>
    <lineage>
        <taxon>Bacteria</taxon>
        <taxon>Pseudomonadati</taxon>
        <taxon>Spirochaetota</taxon>
        <taxon>Spirochaetia</taxon>
        <taxon>Spirochaetales</taxon>
        <taxon>Treponemataceae</taxon>
        <taxon>Teretinema</taxon>
    </lineage>
</organism>
<dbReference type="InterPro" id="IPR017853">
    <property type="entry name" value="GH"/>
</dbReference>
<evidence type="ECO:0000256" key="2">
    <source>
        <dbReference type="ARBA" id="ARBA00007186"/>
    </source>
</evidence>
<dbReference type="AlphaFoldDB" id="A0AAE3EG37"/>
<sequence length="501" mass="56363">MDTVRISIEPDFTLAKVDERLFSSFIEHLGRAVYDGIYEPGHPEADEQGFRKDVIALVKDLQVPLVRYPGGNFLSGYEWTDGIGPRDQRPSRLDLAWRTIEPNLVGIDEFYDWSKKAGTGIMGAVNMGTGSPKDAGNLLEYCNFPKGTYWSDLRRKNGHETPYGIKTWCIGNEMDGPWQICHLDAADYGKKARETAKIMKWIDNGIELVACGSSTSKMPTFPEWDRVVLEHTYDHVDYISLHRYYENMGNEDDFLSSFADMDSFIKTVSATADYVKALKRSKKTMNLSFDEWNVWYQQKIQLRDWETAPEILEDRYSLLDALVVGGLGISLLNNADRVKIACLAQLVNVIAPIFTKKGGAAIKQASYHPFRDISVYGRGTVLTPVVRGPKRETCWGDAPEVAVSVVYNEEENMLTVFAMNSNRAEGRKVELDLRSFESPRMTFRTELSGPDLHVINTFENPHAVEPKGLDLTQPDGGKASITLSPASWNVIRFSVSPEGSR</sequence>
<comment type="subunit">
    <text evidence="3">Homohexamer; trimer of dimers.</text>
</comment>
<dbReference type="InterPro" id="IPR010720">
    <property type="entry name" value="Alpha-L-AF_C"/>
</dbReference>
<evidence type="ECO:0000313" key="10">
    <source>
        <dbReference type="Proteomes" id="UP001198163"/>
    </source>
</evidence>
<dbReference type="PANTHER" id="PTHR43576">
    <property type="entry name" value="ALPHA-L-ARABINOFURANOSIDASE C-RELATED"/>
    <property type="match status" value="1"/>
</dbReference>
<dbReference type="GO" id="GO:0046373">
    <property type="term" value="P:L-arabinose metabolic process"/>
    <property type="evidence" value="ECO:0007669"/>
    <property type="project" value="InterPro"/>
</dbReference>
<evidence type="ECO:0000256" key="4">
    <source>
        <dbReference type="ARBA" id="ARBA00012670"/>
    </source>
</evidence>
<dbReference type="Proteomes" id="UP001198163">
    <property type="component" value="Unassembled WGS sequence"/>
</dbReference>
<dbReference type="GO" id="GO:0000272">
    <property type="term" value="P:polysaccharide catabolic process"/>
    <property type="evidence" value="ECO:0007669"/>
    <property type="project" value="TreeGrafter"/>
</dbReference>
<keyword evidence="5" id="KW-0378">Hydrolase</keyword>
<dbReference type="Pfam" id="PF22848">
    <property type="entry name" value="ASD1_dom"/>
    <property type="match status" value="1"/>
</dbReference>
<dbReference type="PANTHER" id="PTHR43576:SF3">
    <property type="entry name" value="ALPHA-L-ARABINOFURANOSIDASE C"/>
    <property type="match status" value="1"/>
</dbReference>
<dbReference type="RefSeq" id="WP_230753763.1">
    <property type="nucleotide sequence ID" value="NZ_JAINWA010000001.1"/>
</dbReference>
<dbReference type="Pfam" id="PF06964">
    <property type="entry name" value="Alpha-L-AF_C"/>
    <property type="match status" value="1"/>
</dbReference>
<evidence type="ECO:0000256" key="1">
    <source>
        <dbReference type="ARBA" id="ARBA00001462"/>
    </source>
</evidence>
<dbReference type="SUPFAM" id="SSF51011">
    <property type="entry name" value="Glycosyl hydrolase domain"/>
    <property type="match status" value="1"/>
</dbReference>
<evidence type="ECO:0000259" key="8">
    <source>
        <dbReference type="SMART" id="SM00813"/>
    </source>
</evidence>
<comment type="catalytic activity">
    <reaction evidence="1">
        <text>Hydrolysis of terminal non-reducing alpha-L-arabinofuranoside residues in alpha-L-arabinosides.</text>
        <dbReference type="EC" id="3.2.1.55"/>
    </reaction>
</comment>
<evidence type="ECO:0000256" key="5">
    <source>
        <dbReference type="ARBA" id="ARBA00022801"/>
    </source>
</evidence>
<keyword evidence="10" id="KW-1185">Reference proteome</keyword>
<comment type="caution">
    <text evidence="9">The sequence shown here is derived from an EMBL/GenBank/DDBJ whole genome shotgun (WGS) entry which is preliminary data.</text>
</comment>
<dbReference type="SMART" id="SM00813">
    <property type="entry name" value="Alpha-L-AF_C"/>
    <property type="match status" value="1"/>
</dbReference>
<protein>
    <recommendedName>
        <fullName evidence="4">non-reducing end alpha-L-arabinofuranosidase</fullName>
        <ecNumber evidence="4">3.2.1.55</ecNumber>
    </recommendedName>
</protein>